<protein>
    <submittedName>
        <fullName evidence="2">Uncharacterized protein</fullName>
    </submittedName>
</protein>
<feature type="transmembrane region" description="Helical" evidence="1">
    <location>
        <begin position="7"/>
        <end position="24"/>
    </location>
</feature>
<feature type="transmembrane region" description="Helical" evidence="1">
    <location>
        <begin position="30"/>
        <end position="50"/>
    </location>
</feature>
<keyword evidence="1" id="KW-0472">Membrane</keyword>
<sequence>MKLFKIIRSIIIAVCIGNLIYGLITHQNNYSYIFTLIIAIALIPDIYKIYQERKKES</sequence>
<name>A0A6L2ZUF3_9LACT</name>
<proteinExistence type="predicted"/>
<organism evidence="2 3">
    <name type="scientific">Lactococcus garvieae</name>
    <dbReference type="NCBI Taxonomy" id="1363"/>
    <lineage>
        <taxon>Bacteria</taxon>
        <taxon>Bacillati</taxon>
        <taxon>Bacillota</taxon>
        <taxon>Bacilli</taxon>
        <taxon>Lactobacillales</taxon>
        <taxon>Streptococcaceae</taxon>
        <taxon>Lactococcus</taxon>
    </lineage>
</organism>
<evidence type="ECO:0000256" key="1">
    <source>
        <dbReference type="SAM" id="Phobius"/>
    </source>
</evidence>
<evidence type="ECO:0000313" key="3">
    <source>
        <dbReference type="Proteomes" id="UP000504756"/>
    </source>
</evidence>
<dbReference type="AlphaFoldDB" id="A0A6L2ZUF3"/>
<comment type="caution">
    <text evidence="2">The sequence shown here is derived from an EMBL/GenBank/DDBJ whole genome shotgun (WGS) entry which is preliminary data.</text>
</comment>
<keyword evidence="1" id="KW-1133">Transmembrane helix</keyword>
<evidence type="ECO:0000313" key="2">
    <source>
        <dbReference type="EMBL" id="GFO51669.1"/>
    </source>
</evidence>
<accession>A0A6L2ZUF3</accession>
<keyword evidence="1" id="KW-0812">Transmembrane</keyword>
<dbReference type="Proteomes" id="UP000504756">
    <property type="component" value="Unassembled WGS sequence"/>
</dbReference>
<dbReference type="EMBL" id="BLXU01000005">
    <property type="protein sequence ID" value="GFO51669.1"/>
    <property type="molecule type" value="Genomic_DNA"/>
</dbReference>
<reference evidence="2 3" key="1">
    <citation type="submission" date="2020-06" db="EMBL/GenBank/DDBJ databases">
        <title>Draft genome sequence of Lactic acid bacteria from Okinawan-style tofu.</title>
        <authorList>
            <person name="Takara I."/>
            <person name="Ikematsu S."/>
        </authorList>
    </citation>
    <scope>NUCLEOTIDE SEQUENCE [LARGE SCALE GENOMIC DNA]</scope>
    <source>
        <strain evidence="3">lg38</strain>
    </source>
</reference>
<gene>
    <name evidence="2" type="ORF">ikelab_09440</name>
</gene>
<dbReference type="RefSeq" id="WP_176490237.1">
    <property type="nucleotide sequence ID" value="NZ_BLXU01000005.1"/>
</dbReference>